<protein>
    <submittedName>
        <fullName evidence="2">Uncharacterized protein</fullName>
    </submittedName>
</protein>
<accession>A0ABD3DRR6</accession>
<feature type="signal peptide" evidence="1">
    <location>
        <begin position="1"/>
        <end position="28"/>
    </location>
</feature>
<reference evidence="3" key="1">
    <citation type="journal article" date="2024" name="IScience">
        <title>Strigolactones Initiate the Formation of Haustorium-like Structures in Castilleja.</title>
        <authorList>
            <person name="Buerger M."/>
            <person name="Peterson D."/>
            <person name="Chory J."/>
        </authorList>
    </citation>
    <scope>NUCLEOTIDE SEQUENCE [LARGE SCALE GENOMIC DNA]</scope>
</reference>
<proteinExistence type="predicted"/>
<evidence type="ECO:0000313" key="2">
    <source>
        <dbReference type="EMBL" id="KAL3644978.1"/>
    </source>
</evidence>
<dbReference type="EMBL" id="JAVIJP010000013">
    <property type="protein sequence ID" value="KAL3644978.1"/>
    <property type="molecule type" value="Genomic_DNA"/>
</dbReference>
<sequence length="75" mass="8445">MGSRYIHRILFLLKVSAWVILPAAKSDAGVLSRVTRSDLKRLLSDLESREGYHINIVTSLPLTLRRRGYPAAEVP</sequence>
<evidence type="ECO:0000256" key="1">
    <source>
        <dbReference type="SAM" id="SignalP"/>
    </source>
</evidence>
<organism evidence="2 3">
    <name type="scientific">Castilleja foliolosa</name>
    <dbReference type="NCBI Taxonomy" id="1961234"/>
    <lineage>
        <taxon>Eukaryota</taxon>
        <taxon>Viridiplantae</taxon>
        <taxon>Streptophyta</taxon>
        <taxon>Embryophyta</taxon>
        <taxon>Tracheophyta</taxon>
        <taxon>Spermatophyta</taxon>
        <taxon>Magnoliopsida</taxon>
        <taxon>eudicotyledons</taxon>
        <taxon>Gunneridae</taxon>
        <taxon>Pentapetalae</taxon>
        <taxon>asterids</taxon>
        <taxon>lamiids</taxon>
        <taxon>Lamiales</taxon>
        <taxon>Orobanchaceae</taxon>
        <taxon>Pedicularideae</taxon>
        <taxon>Castillejinae</taxon>
        <taxon>Castilleja</taxon>
    </lineage>
</organism>
<comment type="caution">
    <text evidence="2">The sequence shown here is derived from an EMBL/GenBank/DDBJ whole genome shotgun (WGS) entry which is preliminary data.</text>
</comment>
<keyword evidence="1" id="KW-0732">Signal</keyword>
<feature type="chain" id="PRO_5044772053" evidence="1">
    <location>
        <begin position="29"/>
        <end position="75"/>
    </location>
</feature>
<keyword evidence="3" id="KW-1185">Reference proteome</keyword>
<dbReference type="Proteomes" id="UP001632038">
    <property type="component" value="Unassembled WGS sequence"/>
</dbReference>
<gene>
    <name evidence="2" type="ORF">CASFOL_010158</name>
</gene>
<dbReference type="AlphaFoldDB" id="A0ABD3DRR6"/>
<evidence type="ECO:0000313" key="3">
    <source>
        <dbReference type="Proteomes" id="UP001632038"/>
    </source>
</evidence>
<name>A0ABD3DRR6_9LAMI</name>